<protein>
    <submittedName>
        <fullName evidence="1">Uncharacterized protein</fullName>
    </submittedName>
</protein>
<dbReference type="PATRIC" id="fig|1095748.3.peg.761"/>
<sequence length="49" mass="5607">MENTALGILYFSDAPSSYRSSEKQNTPQVKPCGVFRHHRADLQLMFSTF</sequence>
<dbReference type="AlphaFoldDB" id="I2NUZ1"/>
<dbReference type="EMBL" id="AJMT01000056">
    <property type="protein sequence ID" value="EIG29652.1"/>
    <property type="molecule type" value="Genomic_DNA"/>
</dbReference>
<accession>I2NUZ1</accession>
<evidence type="ECO:0000313" key="1">
    <source>
        <dbReference type="EMBL" id="EIG29652.1"/>
    </source>
</evidence>
<name>I2NUZ1_NEISI</name>
<reference evidence="1 2" key="1">
    <citation type="submission" date="2012-04" db="EMBL/GenBank/DDBJ databases">
        <authorList>
            <person name="Harkins D.M."/>
            <person name="Madupu R."/>
            <person name="Durkin A.S."/>
            <person name="Torralba M."/>
            <person name="Methe B."/>
            <person name="Sutton G.G."/>
            <person name="Nelson K.E."/>
        </authorList>
    </citation>
    <scope>NUCLEOTIDE SEQUENCE [LARGE SCALE GENOMIC DNA]</scope>
    <source>
        <strain evidence="1 2">VK64</strain>
    </source>
</reference>
<organism evidence="1 2">
    <name type="scientific">Neisseria sicca VK64</name>
    <dbReference type="NCBI Taxonomy" id="1095748"/>
    <lineage>
        <taxon>Bacteria</taxon>
        <taxon>Pseudomonadati</taxon>
        <taxon>Pseudomonadota</taxon>
        <taxon>Betaproteobacteria</taxon>
        <taxon>Neisseriales</taxon>
        <taxon>Neisseriaceae</taxon>
        <taxon>Neisseria</taxon>
    </lineage>
</organism>
<dbReference type="Proteomes" id="UP000004473">
    <property type="component" value="Unassembled WGS sequence"/>
</dbReference>
<proteinExistence type="predicted"/>
<evidence type="ECO:0000313" key="2">
    <source>
        <dbReference type="Proteomes" id="UP000004473"/>
    </source>
</evidence>
<gene>
    <name evidence="1" type="ORF">HMPREF1051_2970</name>
</gene>
<comment type="caution">
    <text evidence="1">The sequence shown here is derived from an EMBL/GenBank/DDBJ whole genome shotgun (WGS) entry which is preliminary data.</text>
</comment>